<sequence>MFKCQIFKDIQRYEQKFKAMERSIKYLEEEIKYNNQQEDESSDEQEENKEESKELRNFDDLNESRGRLMEFKCLNEGGKLLDPKLESKATSQPADLERRHKNAFLFKTLQKDLNLQRDTPATFSPSKDVDKSRFTTMLKKIKKRCRDCKIRELSGLPEHHLLP</sequence>
<proteinExistence type="predicted"/>
<feature type="compositionally biased region" description="Acidic residues" evidence="1">
    <location>
        <begin position="37"/>
        <end position="49"/>
    </location>
</feature>
<dbReference type="EMBL" id="CAMPGE010022150">
    <property type="protein sequence ID" value="CAI2380215.1"/>
    <property type="molecule type" value="Genomic_DNA"/>
</dbReference>
<feature type="compositionally biased region" description="Basic and acidic residues" evidence="1">
    <location>
        <begin position="50"/>
        <end position="59"/>
    </location>
</feature>
<comment type="caution">
    <text evidence="2">The sequence shown here is derived from an EMBL/GenBank/DDBJ whole genome shotgun (WGS) entry which is preliminary data.</text>
</comment>
<protein>
    <submittedName>
        <fullName evidence="2">Uncharacterized protein</fullName>
    </submittedName>
</protein>
<dbReference type="AlphaFoldDB" id="A0AAD1XXW9"/>
<feature type="region of interest" description="Disordered" evidence="1">
    <location>
        <begin position="33"/>
        <end position="59"/>
    </location>
</feature>
<evidence type="ECO:0000256" key="1">
    <source>
        <dbReference type="SAM" id="MobiDB-lite"/>
    </source>
</evidence>
<evidence type="ECO:0000313" key="2">
    <source>
        <dbReference type="EMBL" id="CAI2380215.1"/>
    </source>
</evidence>
<name>A0AAD1XXW9_EUPCR</name>
<gene>
    <name evidence="2" type="ORF">ECRASSUSDP1_LOCUS21647</name>
</gene>
<accession>A0AAD1XXW9</accession>
<keyword evidence="3" id="KW-1185">Reference proteome</keyword>
<evidence type="ECO:0000313" key="3">
    <source>
        <dbReference type="Proteomes" id="UP001295684"/>
    </source>
</evidence>
<organism evidence="2 3">
    <name type="scientific">Euplotes crassus</name>
    <dbReference type="NCBI Taxonomy" id="5936"/>
    <lineage>
        <taxon>Eukaryota</taxon>
        <taxon>Sar</taxon>
        <taxon>Alveolata</taxon>
        <taxon>Ciliophora</taxon>
        <taxon>Intramacronucleata</taxon>
        <taxon>Spirotrichea</taxon>
        <taxon>Hypotrichia</taxon>
        <taxon>Euplotida</taxon>
        <taxon>Euplotidae</taxon>
        <taxon>Moneuplotes</taxon>
    </lineage>
</organism>
<dbReference type="Proteomes" id="UP001295684">
    <property type="component" value="Unassembled WGS sequence"/>
</dbReference>
<reference evidence="2" key="1">
    <citation type="submission" date="2023-07" db="EMBL/GenBank/DDBJ databases">
        <authorList>
            <consortium name="AG Swart"/>
            <person name="Singh M."/>
            <person name="Singh A."/>
            <person name="Seah K."/>
            <person name="Emmerich C."/>
        </authorList>
    </citation>
    <scope>NUCLEOTIDE SEQUENCE</scope>
    <source>
        <strain evidence="2">DP1</strain>
    </source>
</reference>